<dbReference type="Pfam" id="PF12636">
    <property type="entry name" value="DUF3781"/>
    <property type="match status" value="1"/>
</dbReference>
<dbReference type="RefSeq" id="WP_067557150.1">
    <property type="nucleotide sequence ID" value="NZ_CAMTBT010000039.1"/>
</dbReference>
<dbReference type="OrthoDB" id="5325609at2"/>
<dbReference type="Pfam" id="PF13840">
    <property type="entry name" value="ACT_7"/>
    <property type="match status" value="1"/>
</dbReference>
<dbReference type="InterPro" id="IPR027795">
    <property type="entry name" value="CASTOR_ACT_dom"/>
</dbReference>
<feature type="domain" description="CASTOR ACT" evidence="1">
    <location>
        <begin position="139"/>
        <end position="197"/>
    </location>
</feature>
<evidence type="ECO:0000313" key="3">
    <source>
        <dbReference type="Proteomes" id="UP000069771"/>
    </source>
</evidence>
<dbReference type="Gene3D" id="3.30.2130.10">
    <property type="entry name" value="VC0802-like"/>
    <property type="match status" value="1"/>
</dbReference>
<dbReference type="SUPFAM" id="SSF55021">
    <property type="entry name" value="ACT-like"/>
    <property type="match status" value="2"/>
</dbReference>
<dbReference type="EMBL" id="CP011391">
    <property type="protein sequence ID" value="AMK54584.1"/>
    <property type="molecule type" value="Genomic_DNA"/>
</dbReference>
<name>A0A140DVA7_9FIRM</name>
<proteinExistence type="predicted"/>
<dbReference type="InterPro" id="IPR024229">
    <property type="entry name" value="DUF3781"/>
</dbReference>
<dbReference type="AlphaFoldDB" id="A0A140DVA7"/>
<evidence type="ECO:0000313" key="2">
    <source>
        <dbReference type="EMBL" id="AMK54584.1"/>
    </source>
</evidence>
<accession>A0A140DVA7</accession>
<dbReference type="GeneID" id="78478146"/>
<evidence type="ECO:0000259" key="1">
    <source>
        <dbReference type="Pfam" id="PF13840"/>
    </source>
</evidence>
<dbReference type="KEGG" id="fro:AALO17_14500"/>
<reference evidence="2 3" key="1">
    <citation type="journal article" date="2016" name="Gut Pathog.">
        <title>Whole genome sequencing of "Faecalibaculum rodentium" ALO17, isolated from C57BL/6J laboratory mouse feces.</title>
        <authorList>
            <person name="Lim S."/>
            <person name="Chang D.H."/>
            <person name="Ahn S."/>
            <person name="Kim B.C."/>
        </authorList>
    </citation>
    <scope>NUCLEOTIDE SEQUENCE [LARGE SCALE GENOMIC DNA]</scope>
    <source>
        <strain evidence="2 3">Alo17</strain>
    </source>
</reference>
<dbReference type="InterPro" id="IPR045865">
    <property type="entry name" value="ACT-like_dom_sf"/>
</dbReference>
<gene>
    <name evidence="2" type="ORF">AALO17_14500</name>
</gene>
<keyword evidence="3" id="KW-1185">Reference proteome</keyword>
<protein>
    <recommendedName>
        <fullName evidence="1">CASTOR ACT domain-containing protein</fullName>
    </recommendedName>
</protein>
<sequence>MTNRLLENADRIHASEMAAQRLRANLELVRMDPVTWVREAVLDPGAEITLKGRKWHVHWQDTLITIHDGTFAIDTGQKNRSRHGTVEPLKMPFAICSLKDFSRVDPTQPFCFTACTDQEHSLICPQDRIPDNVLEHSGPWRCFRVRQTMDLDLVDNFAKMTRLLVGNGIGVFSTSTFNTDYVFVPENQWDKARAMLEQHHFLPGDPAES</sequence>
<dbReference type="Proteomes" id="UP000069771">
    <property type="component" value="Chromosome"/>
</dbReference>
<dbReference type="STRING" id="1702221.AALO17_14500"/>
<organism evidence="2 3">
    <name type="scientific">Faecalibaculum rodentium</name>
    <dbReference type="NCBI Taxonomy" id="1702221"/>
    <lineage>
        <taxon>Bacteria</taxon>
        <taxon>Bacillati</taxon>
        <taxon>Bacillota</taxon>
        <taxon>Erysipelotrichia</taxon>
        <taxon>Erysipelotrichales</taxon>
        <taxon>Erysipelotrichaceae</taxon>
        <taxon>Faecalibaculum</taxon>
    </lineage>
</organism>